<gene>
    <name evidence="1" type="ORF">SAMN04488695_10238</name>
</gene>
<protein>
    <submittedName>
        <fullName evidence="1">Uncharacterized protein</fullName>
    </submittedName>
</protein>
<evidence type="ECO:0000313" key="1">
    <source>
        <dbReference type="EMBL" id="SFN50900.1"/>
    </source>
</evidence>
<organism evidence="1 2">
    <name type="scientific">Proteiniclasticum ruminis</name>
    <dbReference type="NCBI Taxonomy" id="398199"/>
    <lineage>
        <taxon>Bacteria</taxon>
        <taxon>Bacillati</taxon>
        <taxon>Bacillota</taxon>
        <taxon>Clostridia</taxon>
        <taxon>Eubacteriales</taxon>
        <taxon>Clostridiaceae</taxon>
        <taxon>Proteiniclasticum</taxon>
    </lineage>
</organism>
<evidence type="ECO:0000313" key="2">
    <source>
        <dbReference type="Proteomes" id="UP000181899"/>
    </source>
</evidence>
<keyword evidence="2" id="KW-1185">Reference proteome</keyword>
<dbReference type="OrthoDB" id="2068520at2"/>
<dbReference type="Proteomes" id="UP000181899">
    <property type="component" value="Unassembled WGS sequence"/>
</dbReference>
<proteinExistence type="predicted"/>
<reference evidence="1 2" key="1">
    <citation type="submission" date="2016-10" db="EMBL/GenBank/DDBJ databases">
        <authorList>
            <person name="de Groot N.N."/>
        </authorList>
    </citation>
    <scope>NUCLEOTIDE SEQUENCE [LARGE SCALE GENOMIC DNA]</scope>
    <source>
        <strain evidence="1 2">ML2</strain>
    </source>
</reference>
<name>A0A1I4ZLQ9_9CLOT</name>
<dbReference type="EMBL" id="FOVK01000002">
    <property type="protein sequence ID" value="SFN50900.1"/>
    <property type="molecule type" value="Genomic_DNA"/>
</dbReference>
<sequence>MKPEEALDVLKRMRVALATSRVDGIRVLEPLNVAIAATEKQVAKKPTVSEGGDDGEHYDYCPICDKSATDNYCGNCGHKLDWGSEE</sequence>
<dbReference type="AlphaFoldDB" id="A0A1I4ZLQ9"/>
<accession>A0A1I4ZLQ9</accession>
<dbReference type="RefSeq" id="WP_074910995.1">
    <property type="nucleotide sequence ID" value="NZ_FOVK01000002.1"/>
</dbReference>